<protein>
    <recommendedName>
        <fullName evidence="1">Transcriptional regulator SbtR-like C-terminal domain-containing protein</fullName>
    </recommendedName>
</protein>
<dbReference type="Gene3D" id="1.10.357.10">
    <property type="entry name" value="Tetracycline Repressor, domain 2"/>
    <property type="match status" value="1"/>
</dbReference>
<evidence type="ECO:0000313" key="3">
    <source>
        <dbReference type="Proteomes" id="UP001164390"/>
    </source>
</evidence>
<dbReference type="InterPro" id="IPR036271">
    <property type="entry name" value="Tet_transcr_reg_TetR-rel_C_sf"/>
</dbReference>
<evidence type="ECO:0000313" key="2">
    <source>
        <dbReference type="EMBL" id="UYM05938.1"/>
    </source>
</evidence>
<gene>
    <name evidence="2" type="ORF">L0C25_02365</name>
</gene>
<dbReference type="EMBL" id="CP094970">
    <property type="protein sequence ID" value="UYM05938.1"/>
    <property type="molecule type" value="Genomic_DNA"/>
</dbReference>
<dbReference type="Pfam" id="PF21597">
    <property type="entry name" value="TetR_C_43"/>
    <property type="match status" value="1"/>
</dbReference>
<keyword evidence="3" id="KW-1185">Reference proteome</keyword>
<reference evidence="2" key="1">
    <citation type="submission" date="2022-01" db="EMBL/GenBank/DDBJ databases">
        <title>Nocardioidaceae gen. sp. A5X3R13.</title>
        <authorList>
            <person name="Lopez Marin M.A."/>
            <person name="Uhlik O."/>
        </authorList>
    </citation>
    <scope>NUCLEOTIDE SEQUENCE</scope>
    <source>
        <strain evidence="2">A5X3R13</strain>
    </source>
</reference>
<sequence length="90" mass="9025">MAGAEAHELSHRLGGSAGEIERAVAEPVADLDRELGHLLRAAKDAGAVSPELDQAALAAVIAAAHAAYTHRSGGVAAMAIVFDGLFGAPD</sequence>
<dbReference type="AlphaFoldDB" id="A0AA46YMP9"/>
<accession>A0AA46YMP9</accession>
<evidence type="ECO:0000259" key="1">
    <source>
        <dbReference type="Pfam" id="PF21597"/>
    </source>
</evidence>
<dbReference type="KEGG" id="sgrg:L0C25_02365"/>
<feature type="domain" description="Transcriptional regulator SbtR-like C-terminal" evidence="1">
    <location>
        <begin position="3"/>
        <end position="85"/>
    </location>
</feature>
<dbReference type="Proteomes" id="UP001164390">
    <property type="component" value="Chromosome"/>
</dbReference>
<organism evidence="2 3">
    <name type="scientific">Solicola gregarius</name>
    <dbReference type="NCBI Taxonomy" id="2908642"/>
    <lineage>
        <taxon>Bacteria</taxon>
        <taxon>Bacillati</taxon>
        <taxon>Actinomycetota</taxon>
        <taxon>Actinomycetes</taxon>
        <taxon>Propionibacteriales</taxon>
        <taxon>Nocardioidaceae</taxon>
        <taxon>Solicola</taxon>
    </lineage>
</organism>
<dbReference type="InterPro" id="IPR049445">
    <property type="entry name" value="TetR_SbtR-like_C"/>
</dbReference>
<name>A0AA46YMP9_9ACTN</name>
<proteinExistence type="predicted"/>
<dbReference type="SUPFAM" id="SSF48498">
    <property type="entry name" value="Tetracyclin repressor-like, C-terminal domain"/>
    <property type="match status" value="1"/>
</dbReference>